<organism evidence="2 3">
    <name type="scientific">Leptospira stimsonii</name>
    <dbReference type="NCBI Taxonomy" id="2202203"/>
    <lineage>
        <taxon>Bacteria</taxon>
        <taxon>Pseudomonadati</taxon>
        <taxon>Spirochaetota</taxon>
        <taxon>Spirochaetia</taxon>
        <taxon>Leptospirales</taxon>
        <taxon>Leptospiraceae</taxon>
        <taxon>Leptospira</taxon>
    </lineage>
</organism>
<feature type="transmembrane region" description="Helical" evidence="1">
    <location>
        <begin position="6"/>
        <end position="23"/>
    </location>
</feature>
<accession>A0A8B3CKN3</accession>
<gene>
    <name evidence="2" type="ORF">DLM78_20275</name>
</gene>
<evidence type="ECO:0000313" key="3">
    <source>
        <dbReference type="Proteomes" id="UP000266669"/>
    </source>
</evidence>
<dbReference type="Proteomes" id="UP000266669">
    <property type="component" value="Unassembled WGS sequence"/>
</dbReference>
<name>A0A8B3CKN3_9LEPT</name>
<protein>
    <submittedName>
        <fullName evidence="2">Uncharacterized protein</fullName>
    </submittedName>
</protein>
<reference evidence="3" key="1">
    <citation type="submission" date="2018-05" db="EMBL/GenBank/DDBJ databases">
        <title>Leptospira yasudae sp. nov. and Leptospira stimsonii sp. nov., two pathogenic species of the genus Leptospira isolated from environmental sources.</title>
        <authorList>
            <person name="Casanovas-Massana A."/>
            <person name="Hamond C."/>
            <person name="Santos L.A."/>
            <person name="Hacker K.P."/>
            <person name="Balassiano I."/>
            <person name="Medeiros M.A."/>
            <person name="Reis M.G."/>
            <person name="Ko A.I."/>
            <person name="Wunder E.A."/>
        </authorList>
    </citation>
    <scope>NUCLEOTIDE SEQUENCE [LARGE SCALE GENOMIC DNA]</scope>
    <source>
        <strain evidence="3">AMB6-RJ</strain>
    </source>
</reference>
<keyword evidence="1" id="KW-0812">Transmembrane</keyword>
<dbReference type="EMBL" id="QHCS01000007">
    <property type="protein sequence ID" value="RHX83824.1"/>
    <property type="molecule type" value="Genomic_DNA"/>
</dbReference>
<evidence type="ECO:0000313" key="2">
    <source>
        <dbReference type="EMBL" id="RHX83824.1"/>
    </source>
</evidence>
<evidence type="ECO:0000256" key="1">
    <source>
        <dbReference type="SAM" id="Phobius"/>
    </source>
</evidence>
<proteinExistence type="predicted"/>
<keyword evidence="1" id="KW-0472">Membrane</keyword>
<dbReference type="AlphaFoldDB" id="A0A8B3CKN3"/>
<keyword evidence="1" id="KW-1133">Transmembrane helix</keyword>
<sequence>MPLLSLISAFGLYGGMIFFHQLFQDRSLFRSLRIVFAFLDDSFGPRGDASKPYAFLCGLLDFKSRERFCLSYLL</sequence>
<comment type="caution">
    <text evidence="2">The sequence shown here is derived from an EMBL/GenBank/DDBJ whole genome shotgun (WGS) entry which is preliminary data.</text>
</comment>